<dbReference type="GO" id="GO:0005829">
    <property type="term" value="C:cytosol"/>
    <property type="evidence" value="ECO:0007669"/>
    <property type="project" value="TreeGrafter"/>
</dbReference>
<dbReference type="Pfam" id="PF01648">
    <property type="entry name" value="ACPS"/>
    <property type="match status" value="1"/>
</dbReference>
<evidence type="ECO:0000259" key="4">
    <source>
        <dbReference type="Pfam" id="PF22624"/>
    </source>
</evidence>
<dbReference type="InterPro" id="IPR055066">
    <property type="entry name" value="AASDHPPT_N"/>
</dbReference>
<dbReference type="STRING" id="743788.S8ED14"/>
<name>S8ED14_FOMSC</name>
<dbReference type="GO" id="GO:0019878">
    <property type="term" value="P:lysine biosynthetic process via aminoadipic acid"/>
    <property type="evidence" value="ECO:0007669"/>
    <property type="project" value="TreeGrafter"/>
</dbReference>
<dbReference type="OrthoDB" id="26719at2759"/>
<evidence type="ECO:0000313" key="6">
    <source>
        <dbReference type="Proteomes" id="UP000015241"/>
    </source>
</evidence>
<keyword evidence="2" id="KW-0808">Transferase</keyword>
<dbReference type="FunCoup" id="S8ED14">
    <property type="interactions" value="336"/>
</dbReference>
<proteinExistence type="predicted"/>
<organism evidence="5 6">
    <name type="scientific">Fomitopsis schrenkii</name>
    <name type="common">Brown rot fungus</name>
    <dbReference type="NCBI Taxonomy" id="2126942"/>
    <lineage>
        <taxon>Eukaryota</taxon>
        <taxon>Fungi</taxon>
        <taxon>Dikarya</taxon>
        <taxon>Basidiomycota</taxon>
        <taxon>Agaricomycotina</taxon>
        <taxon>Agaricomycetes</taxon>
        <taxon>Polyporales</taxon>
        <taxon>Fomitopsis</taxon>
    </lineage>
</organism>
<dbReference type="AlphaFoldDB" id="S8ED14"/>
<evidence type="ECO:0000256" key="2">
    <source>
        <dbReference type="ARBA" id="ARBA00022679"/>
    </source>
</evidence>
<feature type="domain" description="4'-phosphopantetheinyl transferase N-terminal" evidence="4">
    <location>
        <begin position="17"/>
        <end position="105"/>
    </location>
</feature>
<evidence type="ECO:0000259" key="3">
    <source>
        <dbReference type="Pfam" id="PF01648"/>
    </source>
</evidence>
<dbReference type="HOGENOM" id="CLU_057011_3_1_1"/>
<dbReference type="InterPro" id="IPR008278">
    <property type="entry name" value="4-PPantetheinyl_Trfase_dom"/>
</dbReference>
<reference evidence="5 6" key="1">
    <citation type="journal article" date="2012" name="Science">
        <title>The Paleozoic origin of enzymatic lignin decomposition reconstructed from 31 fungal genomes.</title>
        <authorList>
            <person name="Floudas D."/>
            <person name="Binder M."/>
            <person name="Riley R."/>
            <person name="Barry K."/>
            <person name="Blanchette R.A."/>
            <person name="Henrissat B."/>
            <person name="Martinez A.T."/>
            <person name="Otillar R."/>
            <person name="Spatafora J.W."/>
            <person name="Yadav J.S."/>
            <person name="Aerts A."/>
            <person name="Benoit I."/>
            <person name="Boyd A."/>
            <person name="Carlson A."/>
            <person name="Copeland A."/>
            <person name="Coutinho P.M."/>
            <person name="de Vries R.P."/>
            <person name="Ferreira P."/>
            <person name="Findley K."/>
            <person name="Foster B."/>
            <person name="Gaskell J."/>
            <person name="Glotzer D."/>
            <person name="Gorecki P."/>
            <person name="Heitman J."/>
            <person name="Hesse C."/>
            <person name="Hori C."/>
            <person name="Igarashi K."/>
            <person name="Jurgens J.A."/>
            <person name="Kallen N."/>
            <person name="Kersten P."/>
            <person name="Kohler A."/>
            <person name="Kuees U."/>
            <person name="Kumar T.K.A."/>
            <person name="Kuo A."/>
            <person name="LaButti K."/>
            <person name="Larrondo L.F."/>
            <person name="Lindquist E."/>
            <person name="Ling A."/>
            <person name="Lombard V."/>
            <person name="Lucas S."/>
            <person name="Lundell T."/>
            <person name="Martin R."/>
            <person name="McLaughlin D.J."/>
            <person name="Morgenstern I."/>
            <person name="Morin E."/>
            <person name="Murat C."/>
            <person name="Nagy L.G."/>
            <person name="Nolan M."/>
            <person name="Ohm R.A."/>
            <person name="Patyshakuliyeva A."/>
            <person name="Rokas A."/>
            <person name="Ruiz-Duenas F.J."/>
            <person name="Sabat G."/>
            <person name="Salamov A."/>
            <person name="Samejima M."/>
            <person name="Schmutz J."/>
            <person name="Slot J.C."/>
            <person name="St John F."/>
            <person name="Stenlid J."/>
            <person name="Sun H."/>
            <person name="Sun S."/>
            <person name="Syed K."/>
            <person name="Tsang A."/>
            <person name="Wiebenga A."/>
            <person name="Young D."/>
            <person name="Pisabarro A."/>
            <person name="Eastwood D.C."/>
            <person name="Martin F."/>
            <person name="Cullen D."/>
            <person name="Grigoriev I.V."/>
            <person name="Hibbett D.S."/>
        </authorList>
    </citation>
    <scope>NUCLEOTIDE SEQUENCE</scope>
    <source>
        <strain evidence="6">FP-58527</strain>
    </source>
</reference>
<sequence length="281" mass="32125">MHIWAATLDESTPQAWQEVYERGLRLVDTATRDRLNRFYHKKDSFRGLVGSLLPRMLLKERGIPLDKMSFGRTQSGKPYIASATEGIEPPIAYNITHDSGVVAMAWASGGDLVGPPAYKLGVDVMKVQLPKRECFANFLDAFGDQLTPLEHRSLLPSPSEPSLPESEALYRFYLIWTLKEAYTKALGVGMGFDFKRIEYDIHQETVRVDSVLAREWKFVRFEIPHHLHNGREDTYVGVAALSHQEQVRQDEDCRVEWRDPGPWLECWGAVEFVERALDDMS</sequence>
<accession>S8ED14</accession>
<dbReference type="InterPro" id="IPR050559">
    <property type="entry name" value="P-Pant_transferase_sf"/>
</dbReference>
<evidence type="ECO:0000313" key="5">
    <source>
        <dbReference type="EMBL" id="EPT02862.1"/>
    </source>
</evidence>
<dbReference type="EMBL" id="KE504133">
    <property type="protein sequence ID" value="EPT02862.1"/>
    <property type="molecule type" value="Genomic_DNA"/>
</dbReference>
<dbReference type="GO" id="GO:0008897">
    <property type="term" value="F:holo-[acyl-carrier-protein] synthase activity"/>
    <property type="evidence" value="ECO:0007669"/>
    <property type="project" value="UniProtKB-EC"/>
</dbReference>
<dbReference type="PANTHER" id="PTHR12215">
    <property type="entry name" value="PHOSPHOPANTETHEINE TRANSFERASE"/>
    <property type="match status" value="1"/>
</dbReference>
<dbReference type="eggNOG" id="KOG0945">
    <property type="taxonomic scope" value="Eukaryota"/>
</dbReference>
<dbReference type="PANTHER" id="PTHR12215:SF10">
    <property type="entry name" value="L-AMINOADIPATE-SEMIALDEHYDE DEHYDROGENASE-PHOSPHOPANTETHEINYL TRANSFERASE"/>
    <property type="match status" value="1"/>
</dbReference>
<dbReference type="EC" id="2.7.8.7" evidence="1"/>
<keyword evidence="6" id="KW-1185">Reference proteome</keyword>
<gene>
    <name evidence="5" type="ORF">FOMPIDRAFT_1117759</name>
</gene>
<protein>
    <recommendedName>
        <fullName evidence="1">holo-[acyl-carrier-protein] synthase</fullName>
        <ecNumber evidence="1">2.7.8.7</ecNumber>
    </recommendedName>
</protein>
<dbReference type="InterPro" id="IPR037143">
    <property type="entry name" value="4-PPantetheinyl_Trfase_dom_sf"/>
</dbReference>
<dbReference type="GO" id="GO:0000287">
    <property type="term" value="F:magnesium ion binding"/>
    <property type="evidence" value="ECO:0007669"/>
    <property type="project" value="InterPro"/>
</dbReference>
<dbReference type="Pfam" id="PF22624">
    <property type="entry name" value="AASDHPPT_N"/>
    <property type="match status" value="1"/>
</dbReference>
<dbReference type="Proteomes" id="UP000015241">
    <property type="component" value="Unassembled WGS sequence"/>
</dbReference>
<dbReference type="InParanoid" id="S8ED14"/>
<dbReference type="SUPFAM" id="SSF56214">
    <property type="entry name" value="4'-phosphopantetheinyl transferase"/>
    <property type="match status" value="2"/>
</dbReference>
<dbReference type="Gene3D" id="3.90.470.20">
    <property type="entry name" value="4'-phosphopantetheinyl transferase domain"/>
    <property type="match status" value="2"/>
</dbReference>
<feature type="domain" description="4'-phosphopantetheinyl transferase" evidence="3">
    <location>
        <begin position="120"/>
        <end position="205"/>
    </location>
</feature>
<evidence type="ECO:0000256" key="1">
    <source>
        <dbReference type="ARBA" id="ARBA00013172"/>
    </source>
</evidence>